<feature type="region of interest" description="Disordered" evidence="1">
    <location>
        <begin position="1"/>
        <end position="24"/>
    </location>
</feature>
<name>A0ABU6AJT0_9PSEU</name>
<proteinExistence type="predicted"/>
<gene>
    <name evidence="2" type="ORF">R4I43_29975</name>
</gene>
<dbReference type="RefSeq" id="WP_324269066.1">
    <property type="nucleotide sequence ID" value="NZ_JAWLNX010000031.1"/>
</dbReference>
<dbReference type="Proteomes" id="UP001327093">
    <property type="component" value="Unassembled WGS sequence"/>
</dbReference>
<evidence type="ECO:0000313" key="2">
    <source>
        <dbReference type="EMBL" id="MEB3371639.1"/>
    </source>
</evidence>
<evidence type="ECO:0000256" key="1">
    <source>
        <dbReference type="SAM" id="MobiDB-lite"/>
    </source>
</evidence>
<feature type="region of interest" description="Disordered" evidence="1">
    <location>
        <begin position="44"/>
        <end position="78"/>
    </location>
</feature>
<accession>A0ABU6AJT0</accession>
<reference evidence="2 3" key="1">
    <citation type="submission" date="2023-10" db="EMBL/GenBank/DDBJ databases">
        <title>Saccharopolyspora sp. nov., isolated from mangrove soil.</title>
        <authorList>
            <person name="Lu Y."/>
            <person name="Liu W."/>
        </authorList>
    </citation>
    <scope>NUCLEOTIDE SEQUENCE [LARGE SCALE GENOMIC DNA]</scope>
    <source>
        <strain evidence="2 3">S2-29</strain>
    </source>
</reference>
<organism evidence="2 3">
    <name type="scientific">Saccharopolyspora mangrovi</name>
    <dbReference type="NCBI Taxonomy" id="3082379"/>
    <lineage>
        <taxon>Bacteria</taxon>
        <taxon>Bacillati</taxon>
        <taxon>Actinomycetota</taxon>
        <taxon>Actinomycetes</taxon>
        <taxon>Pseudonocardiales</taxon>
        <taxon>Pseudonocardiaceae</taxon>
        <taxon>Saccharopolyspora</taxon>
    </lineage>
</organism>
<dbReference type="EMBL" id="JAWLNX010000031">
    <property type="protein sequence ID" value="MEB3371639.1"/>
    <property type="molecule type" value="Genomic_DNA"/>
</dbReference>
<keyword evidence="3" id="KW-1185">Reference proteome</keyword>
<evidence type="ECO:0000313" key="3">
    <source>
        <dbReference type="Proteomes" id="UP001327093"/>
    </source>
</evidence>
<protein>
    <submittedName>
        <fullName evidence="2">Uncharacterized protein</fullName>
    </submittedName>
</protein>
<comment type="caution">
    <text evidence="2">The sequence shown here is derived from an EMBL/GenBank/DDBJ whole genome shotgun (WGS) entry which is preliminary data.</text>
</comment>
<sequence length="78" mass="8676">MADVKSVAAPLSQRSRSGTERIESVEPGVPKILVTSGRFVNLPLPAGPSRTHRTSNFLRRSDPEHPGESIFPEFHRKR</sequence>